<protein>
    <recommendedName>
        <fullName evidence="1">Glycine-zipper-containing OmpA-like membrane domain-containing protein</fullName>
    </recommendedName>
</protein>
<dbReference type="AlphaFoldDB" id="A0A8J7M4W1"/>
<dbReference type="InterPro" id="IPR025693">
    <property type="entry name" value="Gly-zipper_OmpA-like_dom"/>
</dbReference>
<dbReference type="RefSeq" id="WP_200607364.1">
    <property type="nucleotide sequence ID" value="NZ_JAEHHL010000001.1"/>
</dbReference>
<feature type="domain" description="Glycine-zipper-containing OmpA-like membrane" evidence="1">
    <location>
        <begin position="28"/>
        <end position="70"/>
    </location>
</feature>
<evidence type="ECO:0000313" key="3">
    <source>
        <dbReference type="Proteomes" id="UP000655420"/>
    </source>
</evidence>
<evidence type="ECO:0000313" key="2">
    <source>
        <dbReference type="EMBL" id="MBK0398361.1"/>
    </source>
</evidence>
<name>A0A8J7M4W1_9RHOB</name>
<comment type="caution">
    <text evidence="2">The sequence shown here is derived from an EMBL/GenBank/DDBJ whole genome shotgun (WGS) entry which is preliminary data.</text>
</comment>
<organism evidence="2 3">
    <name type="scientific">Thermohalobaculum xanthum</name>
    <dbReference type="NCBI Taxonomy" id="2753746"/>
    <lineage>
        <taxon>Bacteria</taxon>
        <taxon>Pseudomonadati</taxon>
        <taxon>Pseudomonadota</taxon>
        <taxon>Alphaproteobacteria</taxon>
        <taxon>Rhodobacterales</taxon>
        <taxon>Paracoccaceae</taxon>
        <taxon>Thermohalobaculum</taxon>
    </lineage>
</organism>
<dbReference type="PROSITE" id="PS51257">
    <property type="entry name" value="PROKAR_LIPOPROTEIN"/>
    <property type="match status" value="1"/>
</dbReference>
<gene>
    <name evidence="2" type="ORF">H0I76_04095</name>
</gene>
<proteinExistence type="predicted"/>
<reference evidence="2" key="1">
    <citation type="submission" date="2020-12" db="EMBL/GenBank/DDBJ databases">
        <title>Bacterial taxonomy.</title>
        <authorList>
            <person name="Pan X."/>
        </authorList>
    </citation>
    <scope>NUCLEOTIDE SEQUENCE</scope>
    <source>
        <strain evidence="2">M0105</strain>
    </source>
</reference>
<dbReference type="EMBL" id="JAEHHL010000001">
    <property type="protein sequence ID" value="MBK0398361.1"/>
    <property type="molecule type" value="Genomic_DNA"/>
</dbReference>
<keyword evidence="3" id="KW-1185">Reference proteome</keyword>
<accession>A0A8J7M4W1</accession>
<dbReference type="Proteomes" id="UP000655420">
    <property type="component" value="Unassembled WGS sequence"/>
</dbReference>
<evidence type="ECO:0000259" key="1">
    <source>
        <dbReference type="Pfam" id="PF13436"/>
    </source>
</evidence>
<sequence>MSRKGIFVVMAVAGLTLAGCEGFDNKSVQRTGTGAAVGAATGAVIGAFSGSPGAGAAIGATVGGAGGYLYDQMKKDGTLN</sequence>
<dbReference type="Pfam" id="PF13436">
    <property type="entry name" value="Gly-zipper_OmpA"/>
    <property type="match status" value="1"/>
</dbReference>